<sequence>MDTPNPQAQSSASQQNKPRIQRKLQDLPGIANFIVVTVRPKRGRPRKNRRVSQPTRPRDIVAHPTRLDPATRSRSFSASADPQLIDHSSSGYDVAFGLQEYLHDSTVPMSQHPSPHLITQAAISDRRVGSPADYRQYMGVPLPVTSSYCAIPSSPAHDHTHALHNPNFVPFPGLPATDAQYPVYEADPVSINCSGDLLTRQPEDSFDLTSLPLHDEHLGATSIDPTASEPWISPDWTPENQDTSTGFNTTGILPSHPRPDLRYFLEHSSNIENTMVPAQEHGDPDVNFDVEDSSYSTVYHMCQTPSGNSNSQELYSNYNQQHEYVQDGRGPGPFTN</sequence>
<dbReference type="InParanoid" id="A0A409VUH5"/>
<dbReference type="EMBL" id="NHYE01005559">
    <property type="protein sequence ID" value="PPQ69898.1"/>
    <property type="molecule type" value="Genomic_DNA"/>
</dbReference>
<feature type="compositionally biased region" description="Basic and acidic residues" evidence="1">
    <location>
        <begin position="56"/>
        <end position="71"/>
    </location>
</feature>
<keyword evidence="3" id="KW-1185">Reference proteome</keyword>
<dbReference type="AlphaFoldDB" id="A0A409VUH5"/>
<feature type="region of interest" description="Disordered" evidence="1">
    <location>
        <begin position="38"/>
        <end position="82"/>
    </location>
</feature>
<accession>A0A409VUH5</accession>
<proteinExistence type="predicted"/>
<name>A0A409VUH5_9AGAR</name>
<comment type="caution">
    <text evidence="2">The sequence shown here is derived from an EMBL/GenBank/DDBJ whole genome shotgun (WGS) entry which is preliminary data.</text>
</comment>
<gene>
    <name evidence="2" type="ORF">CVT26_014161</name>
</gene>
<feature type="compositionally biased region" description="Basic residues" evidence="1">
    <location>
        <begin position="39"/>
        <end position="50"/>
    </location>
</feature>
<feature type="region of interest" description="Disordered" evidence="1">
    <location>
        <begin position="1"/>
        <end position="20"/>
    </location>
</feature>
<feature type="compositionally biased region" description="Polar residues" evidence="1">
    <location>
        <begin position="72"/>
        <end position="82"/>
    </location>
</feature>
<evidence type="ECO:0000313" key="2">
    <source>
        <dbReference type="EMBL" id="PPQ69898.1"/>
    </source>
</evidence>
<reference evidence="2 3" key="1">
    <citation type="journal article" date="2018" name="Evol. Lett.">
        <title>Horizontal gene cluster transfer increased hallucinogenic mushroom diversity.</title>
        <authorList>
            <person name="Reynolds H.T."/>
            <person name="Vijayakumar V."/>
            <person name="Gluck-Thaler E."/>
            <person name="Korotkin H.B."/>
            <person name="Matheny P.B."/>
            <person name="Slot J.C."/>
        </authorList>
    </citation>
    <scope>NUCLEOTIDE SEQUENCE [LARGE SCALE GENOMIC DNA]</scope>
    <source>
        <strain evidence="2 3">SRW20</strain>
    </source>
</reference>
<evidence type="ECO:0000256" key="1">
    <source>
        <dbReference type="SAM" id="MobiDB-lite"/>
    </source>
</evidence>
<evidence type="ECO:0000313" key="3">
    <source>
        <dbReference type="Proteomes" id="UP000284706"/>
    </source>
</evidence>
<dbReference type="Proteomes" id="UP000284706">
    <property type="component" value="Unassembled WGS sequence"/>
</dbReference>
<organism evidence="2 3">
    <name type="scientific">Gymnopilus dilepis</name>
    <dbReference type="NCBI Taxonomy" id="231916"/>
    <lineage>
        <taxon>Eukaryota</taxon>
        <taxon>Fungi</taxon>
        <taxon>Dikarya</taxon>
        <taxon>Basidiomycota</taxon>
        <taxon>Agaricomycotina</taxon>
        <taxon>Agaricomycetes</taxon>
        <taxon>Agaricomycetidae</taxon>
        <taxon>Agaricales</taxon>
        <taxon>Agaricineae</taxon>
        <taxon>Hymenogastraceae</taxon>
        <taxon>Gymnopilus</taxon>
    </lineage>
</organism>
<protein>
    <submittedName>
        <fullName evidence="2">Uncharacterized protein</fullName>
    </submittedName>
</protein>